<dbReference type="EC" id="4.1.3.27" evidence="3"/>
<evidence type="ECO:0000256" key="5">
    <source>
        <dbReference type="ARBA" id="ARBA00023141"/>
    </source>
</evidence>
<keyword evidence="4" id="KW-0028">Amino-acid biosynthesis</keyword>
<keyword evidence="11" id="KW-1185">Reference proteome</keyword>
<dbReference type="InParanoid" id="H1Z036"/>
<dbReference type="SUPFAM" id="SSF56322">
    <property type="entry name" value="ADC synthase"/>
    <property type="match status" value="1"/>
</dbReference>
<evidence type="ECO:0000256" key="3">
    <source>
        <dbReference type="ARBA" id="ARBA00012266"/>
    </source>
</evidence>
<evidence type="ECO:0000256" key="7">
    <source>
        <dbReference type="SAM" id="MobiDB-lite"/>
    </source>
</evidence>
<comment type="catalytic activity">
    <reaction evidence="6">
        <text>chorismate + L-glutamine = anthranilate + pyruvate + L-glutamate + H(+)</text>
        <dbReference type="Rhea" id="RHEA:21732"/>
        <dbReference type="ChEBI" id="CHEBI:15361"/>
        <dbReference type="ChEBI" id="CHEBI:15378"/>
        <dbReference type="ChEBI" id="CHEBI:16567"/>
        <dbReference type="ChEBI" id="CHEBI:29748"/>
        <dbReference type="ChEBI" id="CHEBI:29985"/>
        <dbReference type="ChEBI" id="CHEBI:58359"/>
        <dbReference type="EC" id="4.1.3.27"/>
    </reaction>
</comment>
<dbReference type="InterPro" id="IPR006805">
    <property type="entry name" value="Anth_synth_I_N"/>
</dbReference>
<dbReference type="OrthoDB" id="25514at2157"/>
<sequence>MVTASITEKINKSVKVTEKPQIIPVSLKLMGEEAGRHSPEEIFGMFKDSAPFMLESACGEEKKAKYSLIGLNPVLRVKAEKQGRTVISGLKKYTDAVMPLFLGGIISKNSDGSETERKSPDKFNIPKNSGTITVSDPDPIAKIHQIPDLFDYRGKDIPGYQGGLTGYFSYDLVYSLFGTVSTGKPDPDLPLADFIMTSEYILFNHPDGEVYIFSLALAAENDDSEEATGEAGAKVEEIYNRIYSHADRCADAGIKSGEAGVNNPGDRRIPGPKYSENIPKDEFEELVRKTKEYIFAGDIFQGVISRKNSCRYEGDPFSIYSALRRINPGPYMYYIDYGDRQVIGSSPEMLVKVEDNRVTTVPIAGTRIRGKNPKEDKILENELLSDEKERAEHLMLVDLARNDIGRISSYGSVSVDDFMKIEKFSHVQHIVSTVSGELKEGLNAADAFKSVFPAGTLTGAPKVRAMQIIDELESERRGLYGGAVGHIGFNGRTDFAIAIRTLLLEDGSLTFQAGAGIVADSDPEAEYMEAEKKALAVAKAITLAAGGDSL</sequence>
<keyword evidence="5" id="KW-0057">Aromatic amino acid biosynthesis</keyword>
<keyword evidence="4" id="KW-0822">Tryptophan biosynthesis</keyword>
<dbReference type="InterPro" id="IPR005801">
    <property type="entry name" value="ADC_synthase"/>
</dbReference>
<dbReference type="InterPro" id="IPR019999">
    <property type="entry name" value="Anth_synth_I-like"/>
</dbReference>
<dbReference type="PATRIC" id="fig|937775.9.peg.2298"/>
<comment type="similarity">
    <text evidence="2">Belongs to the anthranilate synthase component I family.</text>
</comment>
<accession>H1Z036</accession>
<feature type="domain" description="Anthranilate synthase component I N-terminal" evidence="9">
    <location>
        <begin position="38"/>
        <end position="212"/>
    </location>
</feature>
<dbReference type="HOGENOM" id="CLU_006493_9_2_2"/>
<dbReference type="UniPathway" id="UPA00035">
    <property type="reaction ID" value="UER00040"/>
</dbReference>
<evidence type="ECO:0000256" key="2">
    <source>
        <dbReference type="ARBA" id="ARBA00009562"/>
    </source>
</evidence>
<reference evidence="10 11" key="1">
    <citation type="submission" date="2011-10" db="EMBL/GenBank/DDBJ databases">
        <title>The Improved High-Quality Draft genome of Methanoplanus limicola DSM 2279.</title>
        <authorList>
            <consortium name="US DOE Joint Genome Institute (JGI-PGF)"/>
            <person name="Lucas S."/>
            <person name="Copeland A."/>
            <person name="Lapidus A."/>
            <person name="Glavina del Rio T."/>
            <person name="Dalin E."/>
            <person name="Tice H."/>
            <person name="Bruce D."/>
            <person name="Goodwin L."/>
            <person name="Pitluck S."/>
            <person name="Peters L."/>
            <person name="Mikhailova N."/>
            <person name="Lu M."/>
            <person name="Kyrpides N."/>
            <person name="Mavromatis K."/>
            <person name="Ivanova N."/>
            <person name="Markowitz V."/>
            <person name="Cheng J.-F."/>
            <person name="Hugenholtz P."/>
            <person name="Woyke T."/>
            <person name="Wu D."/>
            <person name="Wirth R."/>
            <person name="Brambilla E.-M."/>
            <person name="Klenk H.-P."/>
            <person name="Eisen J.A."/>
        </authorList>
    </citation>
    <scope>NUCLEOTIDE SEQUENCE [LARGE SCALE GENOMIC DNA]</scope>
    <source>
        <strain evidence="10 11">DSM 2279</strain>
    </source>
</reference>
<dbReference type="EMBL" id="CM001436">
    <property type="protein sequence ID" value="EHQ36128.1"/>
    <property type="molecule type" value="Genomic_DNA"/>
</dbReference>
<dbReference type="PRINTS" id="PR00095">
    <property type="entry name" value="ANTSNTHASEI"/>
</dbReference>
<evidence type="ECO:0000259" key="8">
    <source>
        <dbReference type="Pfam" id="PF00425"/>
    </source>
</evidence>
<evidence type="ECO:0000313" key="11">
    <source>
        <dbReference type="Proteomes" id="UP000005741"/>
    </source>
</evidence>
<evidence type="ECO:0000259" key="9">
    <source>
        <dbReference type="Pfam" id="PF04715"/>
    </source>
</evidence>
<dbReference type="PANTHER" id="PTHR11236:SF9">
    <property type="entry name" value="ANTHRANILATE SYNTHASE COMPONENT 1"/>
    <property type="match status" value="1"/>
</dbReference>
<proteinExistence type="inferred from homology"/>
<dbReference type="Gene3D" id="3.60.120.10">
    <property type="entry name" value="Anthranilate synthase"/>
    <property type="match status" value="1"/>
</dbReference>
<dbReference type="AlphaFoldDB" id="H1Z036"/>
<dbReference type="RefSeq" id="WP_004078378.1">
    <property type="nucleotide sequence ID" value="NZ_CM001436.1"/>
</dbReference>
<evidence type="ECO:0000256" key="6">
    <source>
        <dbReference type="ARBA" id="ARBA00047683"/>
    </source>
</evidence>
<name>H1Z036_9EURY</name>
<dbReference type="PANTHER" id="PTHR11236">
    <property type="entry name" value="AMINOBENZOATE/ANTHRANILATE SYNTHASE"/>
    <property type="match status" value="1"/>
</dbReference>
<dbReference type="FunCoup" id="H1Z036">
    <property type="interactions" value="134"/>
</dbReference>
<protein>
    <recommendedName>
        <fullName evidence="3">anthranilate synthase</fullName>
        <ecNumber evidence="3">4.1.3.27</ecNumber>
    </recommendedName>
</protein>
<dbReference type="GO" id="GO:0004049">
    <property type="term" value="F:anthranilate synthase activity"/>
    <property type="evidence" value="ECO:0007669"/>
    <property type="project" value="UniProtKB-EC"/>
</dbReference>
<dbReference type="Pfam" id="PF00425">
    <property type="entry name" value="Chorismate_bind"/>
    <property type="match status" value="1"/>
</dbReference>
<organism evidence="10 11">
    <name type="scientific">Methanoplanus limicola DSM 2279</name>
    <dbReference type="NCBI Taxonomy" id="937775"/>
    <lineage>
        <taxon>Archaea</taxon>
        <taxon>Methanobacteriati</taxon>
        <taxon>Methanobacteriota</taxon>
        <taxon>Stenosarchaea group</taxon>
        <taxon>Methanomicrobia</taxon>
        <taxon>Methanomicrobiales</taxon>
        <taxon>Methanomicrobiaceae</taxon>
        <taxon>Methanoplanus</taxon>
    </lineage>
</organism>
<comment type="pathway">
    <text evidence="1">Amino-acid biosynthesis; L-tryptophan biosynthesis; L-tryptophan from chorismate: step 1/5.</text>
</comment>
<evidence type="ECO:0000256" key="1">
    <source>
        <dbReference type="ARBA" id="ARBA00004873"/>
    </source>
</evidence>
<dbReference type="STRING" id="937775.Metlim_2043"/>
<dbReference type="Pfam" id="PF04715">
    <property type="entry name" value="Anth_synt_I_N"/>
    <property type="match status" value="1"/>
</dbReference>
<evidence type="ECO:0000313" key="10">
    <source>
        <dbReference type="EMBL" id="EHQ36128.1"/>
    </source>
</evidence>
<keyword evidence="10" id="KW-0456">Lyase</keyword>
<dbReference type="InterPro" id="IPR015890">
    <property type="entry name" value="Chorismate_C"/>
</dbReference>
<feature type="region of interest" description="Disordered" evidence="7">
    <location>
        <begin position="110"/>
        <end position="130"/>
    </location>
</feature>
<feature type="domain" description="Chorismate-utilising enzyme C-terminal" evidence="8">
    <location>
        <begin position="280"/>
        <end position="533"/>
    </location>
</feature>
<dbReference type="Proteomes" id="UP000005741">
    <property type="component" value="Chromosome"/>
</dbReference>
<gene>
    <name evidence="10" type="ORF">Metlim_2043</name>
</gene>
<evidence type="ECO:0000256" key="4">
    <source>
        <dbReference type="ARBA" id="ARBA00022822"/>
    </source>
</evidence>
<dbReference type="GO" id="GO:0000162">
    <property type="term" value="P:L-tryptophan biosynthetic process"/>
    <property type="evidence" value="ECO:0007669"/>
    <property type="project" value="UniProtKB-UniPathway"/>
</dbReference>